<dbReference type="EMBL" id="NKQK01000009">
    <property type="protein sequence ID" value="PSS21123.1"/>
    <property type="molecule type" value="Genomic_DNA"/>
</dbReference>
<keyword evidence="14" id="KW-1185">Reference proteome</keyword>
<evidence type="ECO:0000256" key="9">
    <source>
        <dbReference type="RuleBase" id="RU000682"/>
    </source>
</evidence>
<dbReference type="OrthoDB" id="6159439at2759"/>
<reference evidence="14" key="2">
    <citation type="journal article" date="2018" name="BMC Genomics">
        <title>A manually annotated Actinidia chinensis var. chinensis (kiwifruit) genome highlights the challenges associated with draft genomes and gene prediction in plants.</title>
        <authorList>
            <person name="Pilkington S.M."/>
            <person name="Crowhurst R."/>
            <person name="Hilario E."/>
            <person name="Nardozza S."/>
            <person name="Fraser L."/>
            <person name="Peng Y."/>
            <person name="Gunaseelan K."/>
            <person name="Simpson R."/>
            <person name="Tahir J."/>
            <person name="Deroles S.C."/>
            <person name="Templeton K."/>
            <person name="Luo Z."/>
            <person name="Davy M."/>
            <person name="Cheng C."/>
            <person name="McNeilage M."/>
            <person name="Scaglione D."/>
            <person name="Liu Y."/>
            <person name="Zhang Q."/>
            <person name="Datson P."/>
            <person name="De Silva N."/>
            <person name="Gardiner S.E."/>
            <person name="Bassett H."/>
            <person name="Chagne D."/>
            <person name="McCallum J."/>
            <person name="Dzierzon H."/>
            <person name="Deng C."/>
            <person name="Wang Y.Y."/>
            <person name="Barron L."/>
            <person name="Manako K."/>
            <person name="Bowen J."/>
            <person name="Foster T.M."/>
            <person name="Erridge Z.A."/>
            <person name="Tiffin H."/>
            <person name="Waite C.N."/>
            <person name="Davies K.M."/>
            <person name="Grierson E.P."/>
            <person name="Laing W.A."/>
            <person name="Kirk R."/>
            <person name="Chen X."/>
            <person name="Wood M."/>
            <person name="Montefiori M."/>
            <person name="Brummell D.A."/>
            <person name="Schwinn K.E."/>
            <person name="Catanach A."/>
            <person name="Fullerton C."/>
            <person name="Li D."/>
            <person name="Meiyalaghan S."/>
            <person name="Nieuwenhuizen N."/>
            <person name="Read N."/>
            <person name="Prakash R."/>
            <person name="Hunter D."/>
            <person name="Zhang H."/>
            <person name="McKenzie M."/>
            <person name="Knabel M."/>
            <person name="Harris A."/>
            <person name="Allan A.C."/>
            <person name="Gleave A."/>
            <person name="Chen A."/>
            <person name="Janssen B.J."/>
            <person name="Plunkett B."/>
            <person name="Ampomah-Dwamena C."/>
            <person name="Voogd C."/>
            <person name="Leif D."/>
            <person name="Lafferty D."/>
            <person name="Souleyre E.J.F."/>
            <person name="Varkonyi-Gasic E."/>
            <person name="Gambi F."/>
            <person name="Hanley J."/>
            <person name="Yao J.L."/>
            <person name="Cheung J."/>
            <person name="David K.M."/>
            <person name="Warren B."/>
            <person name="Marsh K."/>
            <person name="Snowden K.C."/>
            <person name="Lin-Wang K."/>
            <person name="Brian L."/>
            <person name="Martinez-Sanchez M."/>
            <person name="Wang M."/>
            <person name="Ileperuma N."/>
            <person name="Macnee N."/>
            <person name="Campin R."/>
            <person name="McAtee P."/>
            <person name="Drummond R.S.M."/>
            <person name="Espley R.V."/>
            <person name="Ireland H.S."/>
            <person name="Wu R."/>
            <person name="Atkinson R.G."/>
            <person name="Karunairetnam S."/>
            <person name="Bulley S."/>
            <person name="Chunkath S."/>
            <person name="Hanley Z."/>
            <person name="Storey R."/>
            <person name="Thrimawithana A.H."/>
            <person name="Thomson S."/>
            <person name="David C."/>
            <person name="Testolin R."/>
            <person name="Huang H."/>
            <person name="Hellens R.P."/>
            <person name="Schaffer R.J."/>
        </authorList>
    </citation>
    <scope>NUCLEOTIDE SEQUENCE [LARGE SCALE GENOMIC DNA]</scope>
    <source>
        <strain evidence="14">cv. Red5</strain>
    </source>
</reference>
<accession>A0A2R6R554</accession>
<dbReference type="PANTHER" id="PTHR45714">
    <property type="entry name" value="HOMEOBOX-LEUCINE ZIPPER PROTEIN HAT14"/>
    <property type="match status" value="1"/>
</dbReference>
<comment type="caution">
    <text evidence="13">The sequence shown here is derived from an EMBL/GenBank/DDBJ whole genome shotgun (WGS) entry which is preliminary data.</text>
</comment>
<reference evidence="13 14" key="1">
    <citation type="submission" date="2017-07" db="EMBL/GenBank/DDBJ databases">
        <title>An improved, manually edited Actinidia chinensis var. chinensis (kiwifruit) genome highlights the challenges associated with draft genomes and gene prediction in plants.</title>
        <authorList>
            <person name="Pilkington S."/>
            <person name="Crowhurst R."/>
            <person name="Hilario E."/>
            <person name="Nardozza S."/>
            <person name="Fraser L."/>
            <person name="Peng Y."/>
            <person name="Gunaseelan K."/>
            <person name="Simpson R."/>
            <person name="Tahir J."/>
            <person name="Deroles S."/>
            <person name="Templeton K."/>
            <person name="Luo Z."/>
            <person name="Davy M."/>
            <person name="Cheng C."/>
            <person name="Mcneilage M."/>
            <person name="Scaglione D."/>
            <person name="Liu Y."/>
            <person name="Zhang Q."/>
            <person name="Datson P."/>
            <person name="De Silva N."/>
            <person name="Gardiner S."/>
            <person name="Bassett H."/>
            <person name="Chagne D."/>
            <person name="Mccallum J."/>
            <person name="Dzierzon H."/>
            <person name="Deng C."/>
            <person name="Wang Y.-Y."/>
            <person name="Barron N."/>
            <person name="Manako K."/>
            <person name="Bowen J."/>
            <person name="Foster T."/>
            <person name="Erridge Z."/>
            <person name="Tiffin H."/>
            <person name="Waite C."/>
            <person name="Davies K."/>
            <person name="Grierson E."/>
            <person name="Laing W."/>
            <person name="Kirk R."/>
            <person name="Chen X."/>
            <person name="Wood M."/>
            <person name="Montefiori M."/>
            <person name="Brummell D."/>
            <person name="Schwinn K."/>
            <person name="Catanach A."/>
            <person name="Fullerton C."/>
            <person name="Li D."/>
            <person name="Meiyalaghan S."/>
            <person name="Nieuwenhuizen N."/>
            <person name="Read N."/>
            <person name="Prakash R."/>
            <person name="Hunter D."/>
            <person name="Zhang H."/>
            <person name="Mckenzie M."/>
            <person name="Knabel M."/>
            <person name="Harris A."/>
            <person name="Allan A."/>
            <person name="Chen A."/>
            <person name="Janssen B."/>
            <person name="Plunkett B."/>
            <person name="Dwamena C."/>
            <person name="Voogd C."/>
            <person name="Leif D."/>
            <person name="Lafferty D."/>
            <person name="Souleyre E."/>
            <person name="Varkonyi-Gasic E."/>
            <person name="Gambi F."/>
            <person name="Hanley J."/>
            <person name="Yao J.-L."/>
            <person name="Cheung J."/>
            <person name="David K."/>
            <person name="Warren B."/>
            <person name="Marsh K."/>
            <person name="Snowden K."/>
            <person name="Lin-Wang K."/>
            <person name="Brian L."/>
            <person name="Martinez-Sanchez M."/>
            <person name="Wang M."/>
            <person name="Ileperuma N."/>
            <person name="Macnee N."/>
            <person name="Campin R."/>
            <person name="Mcatee P."/>
            <person name="Drummond R."/>
            <person name="Espley R."/>
            <person name="Ireland H."/>
            <person name="Wu R."/>
            <person name="Atkinson R."/>
            <person name="Karunairetnam S."/>
            <person name="Bulley S."/>
            <person name="Chunkath S."/>
            <person name="Hanley Z."/>
            <person name="Storey R."/>
            <person name="Thrimawithana A."/>
            <person name="Thomson S."/>
            <person name="David C."/>
            <person name="Testolin R."/>
        </authorList>
    </citation>
    <scope>NUCLEOTIDE SEQUENCE [LARGE SCALE GENOMIC DNA]</scope>
    <source>
        <strain evidence="14">cv. Red5</strain>
        <tissue evidence="13">Young leaf</tissue>
    </source>
</reference>
<dbReference type="InterPro" id="IPR050762">
    <property type="entry name" value="HD-ZIP_Homeobox_LZ_Class_II"/>
</dbReference>
<dbReference type="FunCoup" id="A0A2R6R554">
    <property type="interactions" value="75"/>
</dbReference>
<dbReference type="InterPro" id="IPR009057">
    <property type="entry name" value="Homeodomain-like_sf"/>
</dbReference>
<dbReference type="PROSITE" id="PS00027">
    <property type="entry name" value="HOMEOBOX_1"/>
    <property type="match status" value="1"/>
</dbReference>
<evidence type="ECO:0000313" key="13">
    <source>
        <dbReference type="EMBL" id="PSS21123.1"/>
    </source>
</evidence>
<dbReference type="SMR" id="A0A2R6R554"/>
<dbReference type="CDD" id="cd00086">
    <property type="entry name" value="homeodomain"/>
    <property type="match status" value="1"/>
</dbReference>
<evidence type="ECO:0000313" key="14">
    <source>
        <dbReference type="Proteomes" id="UP000241394"/>
    </source>
</evidence>
<protein>
    <submittedName>
        <fullName evidence="13">Homeobox-leucine zipper protein</fullName>
    </submittedName>
</protein>
<keyword evidence="7 8" id="KW-0539">Nucleus</keyword>
<evidence type="ECO:0000256" key="10">
    <source>
        <dbReference type="SAM" id="Coils"/>
    </source>
</evidence>
<feature type="coiled-coil region" evidence="10">
    <location>
        <begin position="232"/>
        <end position="262"/>
    </location>
</feature>
<dbReference type="Gramene" id="PSS21123">
    <property type="protein sequence ID" value="PSS21123"/>
    <property type="gene ID" value="CEY00_Acc10164"/>
</dbReference>
<dbReference type="Proteomes" id="UP000241394">
    <property type="component" value="Chromosome LG9"/>
</dbReference>
<evidence type="ECO:0000256" key="6">
    <source>
        <dbReference type="ARBA" id="ARBA00023163"/>
    </source>
</evidence>
<dbReference type="GO" id="GO:0000981">
    <property type="term" value="F:DNA-binding transcription factor activity, RNA polymerase II-specific"/>
    <property type="evidence" value="ECO:0007669"/>
    <property type="project" value="InterPro"/>
</dbReference>
<dbReference type="Gene3D" id="1.10.10.60">
    <property type="entry name" value="Homeodomain-like"/>
    <property type="match status" value="1"/>
</dbReference>
<dbReference type="InterPro" id="IPR003106">
    <property type="entry name" value="Leu_zip_homeo"/>
</dbReference>
<dbReference type="GO" id="GO:0005634">
    <property type="term" value="C:nucleus"/>
    <property type="evidence" value="ECO:0007669"/>
    <property type="project" value="UniProtKB-SubCell"/>
</dbReference>
<name>A0A2R6R554_ACTCC</name>
<dbReference type="Pfam" id="PF02183">
    <property type="entry name" value="HALZ"/>
    <property type="match status" value="1"/>
</dbReference>
<dbReference type="InParanoid" id="A0A2R6R554"/>
<comment type="subcellular location">
    <subcellularLocation>
        <location evidence="1 8 9">Nucleus</location>
    </subcellularLocation>
</comment>
<keyword evidence="5 8" id="KW-0371">Homeobox</keyword>
<evidence type="ECO:0000256" key="7">
    <source>
        <dbReference type="ARBA" id="ARBA00023242"/>
    </source>
</evidence>
<dbReference type="SUPFAM" id="SSF46689">
    <property type="entry name" value="Homeodomain-like"/>
    <property type="match status" value="1"/>
</dbReference>
<evidence type="ECO:0000256" key="11">
    <source>
        <dbReference type="SAM" id="MobiDB-lite"/>
    </source>
</evidence>
<dbReference type="GO" id="GO:0043565">
    <property type="term" value="F:sequence-specific DNA binding"/>
    <property type="evidence" value="ECO:0007669"/>
    <property type="project" value="InterPro"/>
</dbReference>
<evidence type="ECO:0000256" key="5">
    <source>
        <dbReference type="ARBA" id="ARBA00023155"/>
    </source>
</evidence>
<evidence type="ECO:0000256" key="8">
    <source>
        <dbReference type="PROSITE-ProRule" id="PRU00108"/>
    </source>
</evidence>
<dbReference type="Pfam" id="PF00046">
    <property type="entry name" value="Homeodomain"/>
    <property type="match status" value="1"/>
</dbReference>
<feature type="region of interest" description="Disordered" evidence="11">
    <location>
        <begin position="88"/>
        <end position="115"/>
    </location>
</feature>
<keyword evidence="10" id="KW-0175">Coiled coil</keyword>
<evidence type="ECO:0000256" key="1">
    <source>
        <dbReference type="ARBA" id="ARBA00004123"/>
    </source>
</evidence>
<feature type="domain" description="Homeobox" evidence="12">
    <location>
        <begin position="170"/>
        <end position="226"/>
    </location>
</feature>
<keyword evidence="6" id="KW-0804">Transcription</keyword>
<proteinExistence type="inferred from homology"/>
<dbReference type="SMART" id="SM00340">
    <property type="entry name" value="HALZ"/>
    <property type="match status" value="1"/>
</dbReference>
<organism evidence="13 14">
    <name type="scientific">Actinidia chinensis var. chinensis</name>
    <name type="common">Chinese soft-hair kiwi</name>
    <dbReference type="NCBI Taxonomy" id="1590841"/>
    <lineage>
        <taxon>Eukaryota</taxon>
        <taxon>Viridiplantae</taxon>
        <taxon>Streptophyta</taxon>
        <taxon>Embryophyta</taxon>
        <taxon>Tracheophyta</taxon>
        <taxon>Spermatophyta</taxon>
        <taxon>Magnoliopsida</taxon>
        <taxon>eudicotyledons</taxon>
        <taxon>Gunneridae</taxon>
        <taxon>Pentapetalae</taxon>
        <taxon>asterids</taxon>
        <taxon>Ericales</taxon>
        <taxon>Actinidiaceae</taxon>
        <taxon>Actinidia</taxon>
    </lineage>
</organism>
<keyword evidence="4 8" id="KW-0238">DNA-binding</keyword>
<keyword evidence="3" id="KW-0805">Transcription regulation</keyword>
<dbReference type="InterPro" id="IPR017970">
    <property type="entry name" value="Homeobox_CS"/>
</dbReference>
<dbReference type="AlphaFoldDB" id="A0A2R6R554"/>
<dbReference type="PROSITE" id="PS50071">
    <property type="entry name" value="HOMEOBOX_2"/>
    <property type="match status" value="1"/>
</dbReference>
<gene>
    <name evidence="13" type="ORF">CEY00_Acc10164</name>
</gene>
<dbReference type="STRING" id="1590841.A0A2R6R554"/>
<evidence type="ECO:0000256" key="3">
    <source>
        <dbReference type="ARBA" id="ARBA00023015"/>
    </source>
</evidence>
<evidence type="ECO:0000259" key="12">
    <source>
        <dbReference type="PROSITE" id="PS50071"/>
    </source>
</evidence>
<feature type="region of interest" description="Disordered" evidence="11">
    <location>
        <begin position="144"/>
        <end position="164"/>
    </location>
</feature>
<dbReference type="InterPro" id="IPR001356">
    <property type="entry name" value="HD"/>
</dbReference>
<comment type="similarity">
    <text evidence="2">Belongs to the HD-ZIP homeobox family. Class II subfamily.</text>
</comment>
<dbReference type="SMART" id="SM00389">
    <property type="entry name" value="HOX"/>
    <property type="match status" value="1"/>
</dbReference>
<feature type="DNA-binding region" description="Homeobox" evidence="8">
    <location>
        <begin position="172"/>
        <end position="227"/>
    </location>
</feature>
<dbReference type="OMA" id="HDEEENC"/>
<evidence type="ECO:0000256" key="2">
    <source>
        <dbReference type="ARBA" id="ARBA00006074"/>
    </source>
</evidence>
<evidence type="ECO:0000256" key="4">
    <source>
        <dbReference type="ARBA" id="ARBA00023125"/>
    </source>
</evidence>
<sequence>MELGLSLGDTPKPFSFLDKTQELVNKDLGFCMALGPRINGRSQEREETGGSSSDPTIQLNILRCSPVQINQTPPSKLSFPWLTKNLLSEPAAPPDANLQEREDGPALSSSPNSTVSSIFPMDLSLYTSHQGRGNKRDFETRLREMERDERGVSNSSRASDHDEEENCLVRKKLRLSKEQLAFLEENFKEHSTLNLKEKQALAKQLNLHPRQVEVWFQNRRARTKLKQTEVDCEYLKKCCETLTEENRRLQKELQELRALKTSQPFYKQLPATTLTMCPSCEWRVASAAASAINITASAATITAATDNTTLCLSKPRSL</sequence>
<dbReference type="PANTHER" id="PTHR45714:SF39">
    <property type="entry name" value="HOMEOBOX-LEUCINE ZIPPER PROTEIN HAT14"/>
    <property type="match status" value="1"/>
</dbReference>